<dbReference type="AlphaFoldDB" id="B7AR87"/>
<evidence type="ECO:0000256" key="1">
    <source>
        <dbReference type="ARBA" id="ARBA00004141"/>
    </source>
</evidence>
<dbReference type="Pfam" id="PF01226">
    <property type="entry name" value="Form_Nir_trans"/>
    <property type="match status" value="1"/>
</dbReference>
<accession>B7AR87</accession>
<feature type="transmembrane region" description="Helical" evidence="6">
    <location>
        <begin position="156"/>
        <end position="180"/>
    </location>
</feature>
<keyword evidence="3 6" id="KW-1133">Transmembrane helix</keyword>
<gene>
    <name evidence="7" type="ORF">BACPEC_01197</name>
</gene>
<dbReference type="InterPro" id="IPR023271">
    <property type="entry name" value="Aquaporin-like"/>
</dbReference>
<dbReference type="Proteomes" id="UP000003136">
    <property type="component" value="Unassembled WGS sequence"/>
</dbReference>
<dbReference type="Gene3D" id="1.20.1080.10">
    <property type="entry name" value="Glycerol uptake facilitator protein"/>
    <property type="match status" value="1"/>
</dbReference>
<feature type="transmembrane region" description="Helical" evidence="6">
    <location>
        <begin position="253"/>
        <end position="275"/>
    </location>
</feature>
<dbReference type="EMBL" id="ABVQ01000035">
    <property type="protein sequence ID" value="EEC58209.1"/>
    <property type="molecule type" value="Genomic_DNA"/>
</dbReference>
<dbReference type="PANTHER" id="PTHR30520">
    <property type="entry name" value="FORMATE TRANSPORTER-RELATED"/>
    <property type="match status" value="1"/>
</dbReference>
<dbReference type="PANTHER" id="PTHR30520:SF6">
    <property type="entry name" value="FORMATE_NITRATE FAMILY TRANSPORTER (EUROFUNG)"/>
    <property type="match status" value="1"/>
</dbReference>
<keyword evidence="8" id="KW-1185">Reference proteome</keyword>
<comment type="subcellular location">
    <subcellularLocation>
        <location evidence="1">Membrane</location>
        <topology evidence="1">Multi-pass membrane protein</topology>
    </subcellularLocation>
</comment>
<protein>
    <recommendedName>
        <fullName evidence="9">Formate/nitrite transporter</fullName>
    </recommendedName>
</protein>
<feature type="transmembrane region" description="Helical" evidence="6">
    <location>
        <begin position="187"/>
        <end position="212"/>
    </location>
</feature>
<sequence>MANMNMDFPPQVVEGNIRAEVDRVNMPFVRMVLLGIFAGMFIAGGAAASSVAMHAISNVGLARLLGGVVFPVGLMMIVFIGGELFTGDCLLILGFIDKRYKVTAMIRVLVVVYISNLIGAMVIALLVSLSGQYNYTDGLLGAYTIKVAMGKVNMSFGQAFCSGIMCNIFVCAAVLMAAAAKDIAGKVWAIFFPIMAFVVSGYEHCVANMYYIPAGIFALGNEKYAARAAAEYGYTYEQMSVVDWKHFFINSSIPVTLGNIVGGMLFVGVILYLIYGKNIRHDSTPASLKKEAK</sequence>
<name>B7AR87_9FIRM</name>
<dbReference type="eggNOG" id="COG2116">
    <property type="taxonomic scope" value="Bacteria"/>
</dbReference>
<feature type="transmembrane region" description="Helical" evidence="6">
    <location>
        <begin position="68"/>
        <end position="96"/>
    </location>
</feature>
<evidence type="ECO:0000256" key="6">
    <source>
        <dbReference type="SAM" id="Phobius"/>
    </source>
</evidence>
<comment type="caution">
    <text evidence="7">The sequence shown here is derived from an EMBL/GenBank/DDBJ whole genome shotgun (WGS) entry which is preliminary data.</text>
</comment>
<comment type="similarity">
    <text evidence="5">Belongs to the FNT transporter (TC 1.A.16) family.</text>
</comment>
<dbReference type="GO" id="GO:0005886">
    <property type="term" value="C:plasma membrane"/>
    <property type="evidence" value="ECO:0007669"/>
    <property type="project" value="TreeGrafter"/>
</dbReference>
<evidence type="ECO:0008006" key="9">
    <source>
        <dbReference type="Google" id="ProtNLM"/>
    </source>
</evidence>
<evidence type="ECO:0000256" key="4">
    <source>
        <dbReference type="ARBA" id="ARBA00023136"/>
    </source>
</evidence>
<feature type="transmembrane region" description="Helical" evidence="6">
    <location>
        <begin position="108"/>
        <end position="129"/>
    </location>
</feature>
<feature type="transmembrane region" description="Helical" evidence="6">
    <location>
        <begin position="32"/>
        <end position="56"/>
    </location>
</feature>
<dbReference type="HOGENOM" id="CLU_036896_3_0_9"/>
<evidence type="ECO:0000256" key="3">
    <source>
        <dbReference type="ARBA" id="ARBA00022989"/>
    </source>
</evidence>
<evidence type="ECO:0000256" key="2">
    <source>
        <dbReference type="ARBA" id="ARBA00022692"/>
    </source>
</evidence>
<evidence type="ECO:0000256" key="5">
    <source>
        <dbReference type="ARBA" id="ARBA00049660"/>
    </source>
</evidence>
<reference evidence="7 8" key="2">
    <citation type="submission" date="2008-11" db="EMBL/GenBank/DDBJ databases">
        <authorList>
            <person name="Fulton L."/>
            <person name="Clifton S."/>
            <person name="Fulton B."/>
            <person name="Xu J."/>
            <person name="Minx P."/>
            <person name="Pepin K.H."/>
            <person name="Johnson M."/>
            <person name="Bhonagiri V."/>
            <person name="Nash W.E."/>
            <person name="Mardis E.R."/>
            <person name="Wilson R.K."/>
        </authorList>
    </citation>
    <scope>NUCLEOTIDE SEQUENCE [LARGE SCALE GENOMIC DNA]</scope>
    <source>
        <strain evidence="7 8">ATCC 43243</strain>
    </source>
</reference>
<reference evidence="7 8" key="1">
    <citation type="submission" date="2008-11" db="EMBL/GenBank/DDBJ databases">
        <title>Draft genome sequence of Bacteroides pectinophilus (ATCC 43243).</title>
        <authorList>
            <person name="Sudarsanam P."/>
            <person name="Ley R."/>
            <person name="Guruge J."/>
            <person name="Turnbaugh P.J."/>
            <person name="Mahowald M."/>
            <person name="Liep D."/>
            <person name="Gordon J."/>
        </authorList>
    </citation>
    <scope>NUCLEOTIDE SEQUENCE [LARGE SCALE GENOMIC DNA]</scope>
    <source>
        <strain evidence="7 8">ATCC 43243</strain>
    </source>
</reference>
<dbReference type="STRING" id="483218.BACPEC_01197"/>
<proteinExistence type="inferred from homology"/>
<dbReference type="GO" id="GO:0015499">
    <property type="term" value="F:formate transmembrane transporter activity"/>
    <property type="evidence" value="ECO:0007669"/>
    <property type="project" value="TreeGrafter"/>
</dbReference>
<evidence type="ECO:0000313" key="8">
    <source>
        <dbReference type="Proteomes" id="UP000003136"/>
    </source>
</evidence>
<evidence type="ECO:0000313" key="7">
    <source>
        <dbReference type="EMBL" id="EEC58209.1"/>
    </source>
</evidence>
<keyword evidence="2 6" id="KW-0812">Transmembrane</keyword>
<organism evidence="7 8">
    <name type="scientific">[Bacteroides] pectinophilus ATCC 43243</name>
    <dbReference type="NCBI Taxonomy" id="483218"/>
    <lineage>
        <taxon>Bacteria</taxon>
        <taxon>Bacillati</taxon>
        <taxon>Bacillota</taxon>
        <taxon>Clostridia</taxon>
        <taxon>Eubacteriales</taxon>
    </lineage>
</organism>
<dbReference type="InterPro" id="IPR000292">
    <property type="entry name" value="For/NO2_transpt"/>
</dbReference>
<keyword evidence="4 6" id="KW-0472">Membrane</keyword>